<evidence type="ECO:0000259" key="2">
    <source>
        <dbReference type="Pfam" id="PF01408"/>
    </source>
</evidence>
<keyword evidence="1" id="KW-0472">Membrane</keyword>
<gene>
    <name evidence="4" type="ORF">LX87_03429</name>
</gene>
<keyword evidence="1" id="KW-1133">Transmembrane helix</keyword>
<accession>A0A327WVB9</accession>
<feature type="domain" description="Gfo/Idh/MocA-like oxidoreductase N-terminal" evidence="2">
    <location>
        <begin position="31"/>
        <end position="147"/>
    </location>
</feature>
<evidence type="ECO:0000313" key="5">
    <source>
        <dbReference type="Proteomes" id="UP000248790"/>
    </source>
</evidence>
<feature type="transmembrane region" description="Helical" evidence="1">
    <location>
        <begin position="17"/>
        <end position="37"/>
    </location>
</feature>
<sequence length="384" mass="42672">MGESLESIAKIMHFNEYLYFIILLLPMPKILNIALIGPGKVAHNHARAVLETPDTKLVAVYGRNHARATEFADKYGIAAYSDIYDMVEREKVDVCIVCTPHPAHREVTVAAFEAGANVLVEKPLASSLADCDAMIEAARKANRQLAVVSQRRFYEPCMRMRQAIDDGKIGQPVLGHAQLFGWRSEEYYRSDPWRGSWEHEGGGVLVNQAPHQLDLLLWYMGEMEEVYGVWSNLNHPEIEVDDTAVAVVRFKNGGIGNVIVSNSQKPGLYGKVHIHGQNGASIGVQTDGGSMFIAGMTSIQDAPYNDVWSVPDEADLQSVWKAEDDKVFNSVDSSSHYFARQLADFCQAINEGRPSLVTGEEGRKVVALFEAIYESTRTKQPVRF</sequence>
<proteinExistence type="predicted"/>
<dbReference type="EMBL" id="QLMC01000004">
    <property type="protein sequence ID" value="RAJ95681.1"/>
    <property type="molecule type" value="Genomic_DNA"/>
</dbReference>
<name>A0A327WVB9_LARAB</name>
<keyword evidence="1" id="KW-0812">Transmembrane</keyword>
<keyword evidence="5" id="KW-1185">Reference proteome</keyword>
<dbReference type="SUPFAM" id="SSF55347">
    <property type="entry name" value="Glyceraldehyde-3-phosphate dehydrogenase-like, C-terminal domain"/>
    <property type="match status" value="1"/>
</dbReference>
<dbReference type="SUPFAM" id="SSF51735">
    <property type="entry name" value="NAD(P)-binding Rossmann-fold domains"/>
    <property type="match status" value="1"/>
</dbReference>
<dbReference type="InterPro" id="IPR052515">
    <property type="entry name" value="Gfo/Idh/MocA_Oxidoreductase"/>
</dbReference>
<dbReference type="Pfam" id="PF01408">
    <property type="entry name" value="GFO_IDH_MocA"/>
    <property type="match status" value="1"/>
</dbReference>
<organism evidence="4 5">
    <name type="scientific">Larkinella arboricola</name>
    <dbReference type="NCBI Taxonomy" id="643671"/>
    <lineage>
        <taxon>Bacteria</taxon>
        <taxon>Pseudomonadati</taxon>
        <taxon>Bacteroidota</taxon>
        <taxon>Cytophagia</taxon>
        <taxon>Cytophagales</taxon>
        <taxon>Spirosomataceae</taxon>
        <taxon>Larkinella</taxon>
    </lineage>
</organism>
<reference evidence="4 5" key="1">
    <citation type="submission" date="2018-06" db="EMBL/GenBank/DDBJ databases">
        <title>Genomic Encyclopedia of Archaeal and Bacterial Type Strains, Phase II (KMG-II): from individual species to whole genera.</title>
        <authorList>
            <person name="Goeker M."/>
        </authorList>
    </citation>
    <scope>NUCLEOTIDE SEQUENCE [LARGE SCALE GENOMIC DNA]</scope>
    <source>
        <strain evidence="4 5">DSM 21851</strain>
    </source>
</reference>
<dbReference type="AlphaFoldDB" id="A0A327WVB9"/>
<comment type="caution">
    <text evidence="4">The sequence shown here is derived from an EMBL/GenBank/DDBJ whole genome shotgun (WGS) entry which is preliminary data.</text>
</comment>
<dbReference type="PANTHER" id="PTHR43249">
    <property type="entry name" value="UDP-N-ACETYL-2-AMINO-2-DEOXY-D-GLUCURONATE OXIDASE"/>
    <property type="match status" value="1"/>
</dbReference>
<dbReference type="Proteomes" id="UP000248790">
    <property type="component" value="Unassembled WGS sequence"/>
</dbReference>
<dbReference type="Pfam" id="PF22725">
    <property type="entry name" value="GFO_IDH_MocA_C3"/>
    <property type="match status" value="1"/>
</dbReference>
<protein>
    <submittedName>
        <fullName evidence="4">Putative dehydrogenase</fullName>
    </submittedName>
</protein>
<dbReference type="InterPro" id="IPR036291">
    <property type="entry name" value="NAD(P)-bd_dom_sf"/>
</dbReference>
<dbReference type="PANTHER" id="PTHR43249:SF1">
    <property type="entry name" value="D-GLUCOSIDE 3-DEHYDROGENASE"/>
    <property type="match status" value="1"/>
</dbReference>
<evidence type="ECO:0000256" key="1">
    <source>
        <dbReference type="SAM" id="Phobius"/>
    </source>
</evidence>
<dbReference type="InterPro" id="IPR055170">
    <property type="entry name" value="GFO_IDH_MocA-like_dom"/>
</dbReference>
<dbReference type="Gene3D" id="3.40.50.720">
    <property type="entry name" value="NAD(P)-binding Rossmann-like Domain"/>
    <property type="match status" value="1"/>
</dbReference>
<dbReference type="InterPro" id="IPR000683">
    <property type="entry name" value="Gfo/Idh/MocA-like_OxRdtase_N"/>
</dbReference>
<feature type="domain" description="GFO/IDH/MocA-like oxidoreductase" evidence="3">
    <location>
        <begin position="159"/>
        <end position="280"/>
    </location>
</feature>
<evidence type="ECO:0000313" key="4">
    <source>
        <dbReference type="EMBL" id="RAJ95681.1"/>
    </source>
</evidence>
<evidence type="ECO:0000259" key="3">
    <source>
        <dbReference type="Pfam" id="PF22725"/>
    </source>
</evidence>
<dbReference type="GO" id="GO:0000166">
    <property type="term" value="F:nucleotide binding"/>
    <property type="evidence" value="ECO:0007669"/>
    <property type="project" value="InterPro"/>
</dbReference>
<dbReference type="Gene3D" id="3.30.360.10">
    <property type="entry name" value="Dihydrodipicolinate Reductase, domain 2"/>
    <property type="match status" value="1"/>
</dbReference>